<dbReference type="AlphaFoldDB" id="A0A6J4ME03"/>
<dbReference type="EMBL" id="CADCTV010000715">
    <property type="protein sequence ID" value="CAA9355737.1"/>
    <property type="molecule type" value="Genomic_DNA"/>
</dbReference>
<gene>
    <name evidence="1" type="ORF">AVDCRST_MAG89-3418</name>
</gene>
<sequence length="87" mass="10171">MSREANIGFQAKSPSGDEGYVIMLFPPDADGTVRYREWPCDQDPELPGHDRQARADELVRRVEEWRRAGWKFTESPIRITHWLTEGR</sequence>
<protein>
    <submittedName>
        <fullName evidence="1">Uncharacterized protein</fullName>
    </submittedName>
</protein>
<reference evidence="1" key="1">
    <citation type="submission" date="2020-02" db="EMBL/GenBank/DDBJ databases">
        <authorList>
            <person name="Meier V. D."/>
        </authorList>
    </citation>
    <scope>NUCLEOTIDE SEQUENCE</scope>
    <source>
        <strain evidence="1">AVDCRST_MAG89</strain>
    </source>
</reference>
<proteinExistence type="predicted"/>
<accession>A0A6J4ME03</accession>
<evidence type="ECO:0000313" key="1">
    <source>
        <dbReference type="EMBL" id="CAA9355737.1"/>
    </source>
</evidence>
<organism evidence="1">
    <name type="scientific">uncultured Gemmatimonadota bacterium</name>
    <dbReference type="NCBI Taxonomy" id="203437"/>
    <lineage>
        <taxon>Bacteria</taxon>
        <taxon>Pseudomonadati</taxon>
        <taxon>Gemmatimonadota</taxon>
        <taxon>environmental samples</taxon>
    </lineage>
</organism>
<name>A0A6J4ME03_9BACT</name>